<reference evidence="11" key="1">
    <citation type="thesis" date="2020" institute="ProQuest LLC" country="789 East Eisenhower Parkway, Ann Arbor, MI, USA">
        <title>Comparative Genomics and Chromosome Evolution.</title>
        <authorList>
            <person name="Mudd A.B."/>
        </authorList>
    </citation>
    <scope>NUCLEOTIDE SEQUENCE</scope>
    <source>
        <strain evidence="11">HN-11 Male</strain>
        <tissue evidence="11">Kidney and liver</tissue>
    </source>
</reference>
<dbReference type="OrthoDB" id="9615015at2759"/>
<dbReference type="PANTHER" id="PTHR48018">
    <property type="entry name" value="OLFACTORY RECEPTOR"/>
    <property type="match status" value="1"/>
</dbReference>
<name>A0A8J6FL10_ELECQ</name>
<dbReference type="FunFam" id="1.20.1070.10:FF:000003">
    <property type="entry name" value="Olfactory receptor"/>
    <property type="match status" value="1"/>
</dbReference>
<protein>
    <recommendedName>
        <fullName evidence="9">Olfactory receptor</fullName>
    </recommendedName>
</protein>
<dbReference type="GO" id="GO:0004930">
    <property type="term" value="F:G protein-coupled receptor activity"/>
    <property type="evidence" value="ECO:0007669"/>
    <property type="project" value="UniProtKB-KW"/>
</dbReference>
<evidence type="ECO:0000256" key="1">
    <source>
        <dbReference type="ARBA" id="ARBA00004141"/>
    </source>
</evidence>
<evidence type="ECO:0000256" key="7">
    <source>
        <dbReference type="ARBA" id="ARBA00023224"/>
    </source>
</evidence>
<feature type="transmembrane region" description="Helical" evidence="9">
    <location>
        <begin position="164"/>
        <end position="192"/>
    </location>
</feature>
<evidence type="ECO:0000256" key="2">
    <source>
        <dbReference type="ARBA" id="ARBA00022692"/>
    </source>
</evidence>
<keyword evidence="5 9" id="KW-0472">Membrane</keyword>
<dbReference type="EMBL" id="WNTK01000002">
    <property type="protein sequence ID" value="KAG9489489.1"/>
    <property type="molecule type" value="Genomic_DNA"/>
</dbReference>
<dbReference type="InterPro" id="IPR000725">
    <property type="entry name" value="Olfact_rcpt"/>
</dbReference>
<dbReference type="PRINTS" id="PR00245">
    <property type="entry name" value="OLFACTORYR"/>
</dbReference>
<dbReference type="Proteomes" id="UP000770717">
    <property type="component" value="Unassembled WGS sequence"/>
</dbReference>
<dbReference type="PRINTS" id="PR00237">
    <property type="entry name" value="GPCRRHODOPSN"/>
</dbReference>
<feature type="transmembrane region" description="Helical" evidence="9">
    <location>
        <begin position="240"/>
        <end position="259"/>
    </location>
</feature>
<keyword evidence="9" id="KW-0716">Sensory transduction</keyword>
<dbReference type="Pfam" id="PF13853">
    <property type="entry name" value="7tm_4"/>
    <property type="match status" value="1"/>
</dbReference>
<keyword evidence="2 8" id="KW-0812">Transmembrane</keyword>
<dbReference type="SUPFAM" id="SSF81321">
    <property type="entry name" value="Family A G protein-coupled receptor-like"/>
    <property type="match status" value="1"/>
</dbReference>
<keyword evidence="9" id="KW-1003">Cell membrane</keyword>
<gene>
    <name evidence="11" type="ORF">GDO78_005458</name>
</gene>
<keyword evidence="6 8" id="KW-0675">Receptor</keyword>
<dbReference type="GO" id="GO:0005886">
    <property type="term" value="C:plasma membrane"/>
    <property type="evidence" value="ECO:0007669"/>
    <property type="project" value="UniProtKB-SubCell"/>
</dbReference>
<sequence>MYLITVAGNLGIMLLIVTDTHLHSPMYFFLSNLAFIDLWYSSGITPKMLVDLVTVEKSISYIGCACQMYFFVAFGSTECFLLAAMAFDRYAAICNPLLYLKNMTRMKCLQLLSGSYVAGFLHSLIQTCCTFRLSFCGSHHIRHFFCDIPPLLKLSCSDTTVNELILSIFASSVTVTSIIVIVISYVFILHAVFRSNSSKGRHKAFSTCGSHFICVILYYSTGIFMYVSPSSVHSLEQDKIVSVVYTLVIPMLNPLIYSLRNREMKLALKRTKAFNVCRKTSIISP</sequence>
<evidence type="ECO:0000259" key="10">
    <source>
        <dbReference type="PROSITE" id="PS50262"/>
    </source>
</evidence>
<keyword evidence="12" id="KW-1185">Reference proteome</keyword>
<dbReference type="InterPro" id="IPR000276">
    <property type="entry name" value="GPCR_Rhodpsn"/>
</dbReference>
<keyword evidence="4 8" id="KW-0297">G-protein coupled receptor</keyword>
<feature type="transmembrane region" description="Helical" evidence="9">
    <location>
        <begin position="108"/>
        <end position="125"/>
    </location>
</feature>
<keyword evidence="9" id="KW-0552">Olfaction</keyword>
<evidence type="ECO:0000256" key="6">
    <source>
        <dbReference type="ARBA" id="ARBA00023170"/>
    </source>
</evidence>
<keyword evidence="7 8" id="KW-0807">Transducer</keyword>
<dbReference type="Gene3D" id="1.20.1070.10">
    <property type="entry name" value="Rhodopsin 7-helix transmembrane proteins"/>
    <property type="match status" value="1"/>
</dbReference>
<comment type="similarity">
    <text evidence="8">Belongs to the G-protein coupled receptor 1 family.</text>
</comment>
<evidence type="ECO:0000256" key="3">
    <source>
        <dbReference type="ARBA" id="ARBA00022989"/>
    </source>
</evidence>
<evidence type="ECO:0000256" key="5">
    <source>
        <dbReference type="ARBA" id="ARBA00023136"/>
    </source>
</evidence>
<evidence type="ECO:0000256" key="4">
    <source>
        <dbReference type="ARBA" id="ARBA00023040"/>
    </source>
</evidence>
<organism evidence="11 12">
    <name type="scientific">Eleutherodactylus coqui</name>
    <name type="common">Puerto Rican coqui</name>
    <dbReference type="NCBI Taxonomy" id="57060"/>
    <lineage>
        <taxon>Eukaryota</taxon>
        <taxon>Metazoa</taxon>
        <taxon>Chordata</taxon>
        <taxon>Craniata</taxon>
        <taxon>Vertebrata</taxon>
        <taxon>Euteleostomi</taxon>
        <taxon>Amphibia</taxon>
        <taxon>Batrachia</taxon>
        <taxon>Anura</taxon>
        <taxon>Neobatrachia</taxon>
        <taxon>Hyloidea</taxon>
        <taxon>Eleutherodactylidae</taxon>
        <taxon>Eleutherodactylinae</taxon>
        <taxon>Eleutherodactylus</taxon>
        <taxon>Eleutherodactylus</taxon>
    </lineage>
</organism>
<accession>A0A8J6FL10</accession>
<feature type="transmembrane region" description="Helical" evidence="9">
    <location>
        <begin position="59"/>
        <end position="87"/>
    </location>
</feature>
<evidence type="ECO:0000256" key="8">
    <source>
        <dbReference type="RuleBase" id="RU000688"/>
    </source>
</evidence>
<dbReference type="AlphaFoldDB" id="A0A8J6FL10"/>
<proteinExistence type="inferred from homology"/>
<feature type="domain" description="G-protein coupled receptors family 1 profile" evidence="10">
    <location>
        <begin position="8"/>
        <end position="257"/>
    </location>
</feature>
<feature type="transmembrane region" description="Helical" evidence="9">
    <location>
        <begin position="204"/>
        <end position="228"/>
    </location>
</feature>
<evidence type="ECO:0000256" key="9">
    <source>
        <dbReference type="RuleBase" id="RU363047"/>
    </source>
</evidence>
<dbReference type="InterPro" id="IPR017452">
    <property type="entry name" value="GPCR_Rhodpsn_7TM"/>
</dbReference>
<evidence type="ECO:0000313" key="12">
    <source>
        <dbReference type="Proteomes" id="UP000770717"/>
    </source>
</evidence>
<dbReference type="CDD" id="cd15230">
    <property type="entry name" value="7tmA_OR5-like"/>
    <property type="match status" value="1"/>
</dbReference>
<feature type="transmembrane region" description="Helical" evidence="9">
    <location>
        <begin position="12"/>
        <end position="39"/>
    </location>
</feature>
<comment type="caution">
    <text evidence="11">The sequence shown here is derived from an EMBL/GenBank/DDBJ whole genome shotgun (WGS) entry which is preliminary data.</text>
</comment>
<keyword evidence="3 9" id="KW-1133">Transmembrane helix</keyword>
<evidence type="ECO:0000313" key="11">
    <source>
        <dbReference type="EMBL" id="KAG9489489.1"/>
    </source>
</evidence>
<dbReference type="PROSITE" id="PS50262">
    <property type="entry name" value="G_PROTEIN_RECEP_F1_2"/>
    <property type="match status" value="1"/>
</dbReference>
<dbReference type="PROSITE" id="PS00237">
    <property type="entry name" value="G_PROTEIN_RECEP_F1_1"/>
    <property type="match status" value="1"/>
</dbReference>
<dbReference type="GO" id="GO:0004984">
    <property type="term" value="F:olfactory receptor activity"/>
    <property type="evidence" value="ECO:0007669"/>
    <property type="project" value="InterPro"/>
</dbReference>
<comment type="subcellular location">
    <subcellularLocation>
        <location evidence="9">Cell membrane</location>
        <topology evidence="9">Multi-pass membrane protein</topology>
    </subcellularLocation>
    <subcellularLocation>
        <location evidence="1">Membrane</location>
        <topology evidence="1">Multi-pass membrane protein</topology>
    </subcellularLocation>
</comment>